<keyword evidence="2 3" id="KW-0378">Hydrolase</keyword>
<dbReference type="InterPro" id="IPR050563">
    <property type="entry name" value="4-hydroxybenzoyl-CoA_TE"/>
</dbReference>
<evidence type="ECO:0000313" key="3">
    <source>
        <dbReference type="EMBL" id="MES0874958.1"/>
    </source>
</evidence>
<evidence type="ECO:0000313" key="4">
    <source>
        <dbReference type="Proteomes" id="UP001465331"/>
    </source>
</evidence>
<dbReference type="Pfam" id="PF13279">
    <property type="entry name" value="4HBT_2"/>
    <property type="match status" value="1"/>
</dbReference>
<dbReference type="Gene3D" id="3.10.129.10">
    <property type="entry name" value="Hotdog Thioesterase"/>
    <property type="match status" value="1"/>
</dbReference>
<dbReference type="GO" id="GO:0016787">
    <property type="term" value="F:hydrolase activity"/>
    <property type="evidence" value="ECO:0007669"/>
    <property type="project" value="UniProtKB-KW"/>
</dbReference>
<dbReference type="InterPro" id="IPR029069">
    <property type="entry name" value="HotDog_dom_sf"/>
</dbReference>
<evidence type="ECO:0000256" key="1">
    <source>
        <dbReference type="ARBA" id="ARBA00005953"/>
    </source>
</evidence>
<organism evidence="3 4">
    <name type="scientific">Sinimarinibacterium thermocellulolyticum</name>
    <dbReference type="NCBI Taxonomy" id="3170016"/>
    <lineage>
        <taxon>Bacteria</taxon>
        <taxon>Pseudomonadati</taxon>
        <taxon>Pseudomonadota</taxon>
        <taxon>Gammaproteobacteria</taxon>
        <taxon>Nevskiales</taxon>
        <taxon>Nevskiaceae</taxon>
        <taxon>Sinimarinibacterium</taxon>
    </lineage>
</organism>
<gene>
    <name evidence="3" type="ORF">ABSH63_13215</name>
</gene>
<dbReference type="EMBL" id="JBEPIJ010000018">
    <property type="protein sequence ID" value="MES0874958.1"/>
    <property type="molecule type" value="Genomic_DNA"/>
</dbReference>
<dbReference type="InterPro" id="IPR006684">
    <property type="entry name" value="YbgC/YbaW"/>
</dbReference>
<proteinExistence type="inferred from homology"/>
<evidence type="ECO:0000256" key="2">
    <source>
        <dbReference type="ARBA" id="ARBA00022801"/>
    </source>
</evidence>
<dbReference type="RefSeq" id="WP_352890342.1">
    <property type="nucleotide sequence ID" value="NZ_JBEPIJ010000018.1"/>
</dbReference>
<keyword evidence="4" id="KW-1185">Reference proteome</keyword>
<dbReference type="PIRSF" id="PIRSF003230">
    <property type="entry name" value="YbgC"/>
    <property type="match status" value="1"/>
</dbReference>
<name>A0ABV2ACK0_9GAMM</name>
<reference evidence="3 4" key="1">
    <citation type="submission" date="2024-06" db="EMBL/GenBank/DDBJ databases">
        <authorList>
            <person name="Li Z."/>
            <person name="Jiang Y."/>
        </authorList>
    </citation>
    <scope>NUCLEOTIDE SEQUENCE [LARGE SCALE GENOMIC DNA]</scope>
    <source>
        <strain evidence="3 4">HSW-8</strain>
    </source>
</reference>
<comment type="caution">
    <text evidence="3">The sequence shown here is derived from an EMBL/GenBank/DDBJ whole genome shotgun (WGS) entry which is preliminary data.</text>
</comment>
<dbReference type="SUPFAM" id="SSF54637">
    <property type="entry name" value="Thioesterase/thiol ester dehydrase-isomerase"/>
    <property type="match status" value="1"/>
</dbReference>
<dbReference type="PANTHER" id="PTHR31793">
    <property type="entry name" value="4-HYDROXYBENZOYL-COA THIOESTERASE FAMILY MEMBER"/>
    <property type="match status" value="1"/>
</dbReference>
<dbReference type="Proteomes" id="UP001465331">
    <property type="component" value="Unassembled WGS sequence"/>
</dbReference>
<sequence length="146" mass="16188">MAFRYYLRVRYGECDAQKVVFNARYGDYTDLAVTEYLRALGFGEALVDGSFDYQLVKQTTEWKSPARFDDVLEVTVRGLHVGNSSFSIACEFRRAGADALLARSETVYVMIDAHGKTPVPPAIRAAILAGIDAQIDHAGWHHAQSA</sequence>
<dbReference type="EC" id="3.1.2.-" evidence="3"/>
<dbReference type="CDD" id="cd00586">
    <property type="entry name" value="4HBT"/>
    <property type="match status" value="1"/>
</dbReference>
<comment type="similarity">
    <text evidence="1">Belongs to the 4-hydroxybenzoyl-CoA thioesterase family.</text>
</comment>
<protein>
    <submittedName>
        <fullName evidence="3">Thioesterase family protein</fullName>
        <ecNumber evidence="3">3.1.2.-</ecNumber>
    </submittedName>
</protein>
<dbReference type="PANTHER" id="PTHR31793:SF27">
    <property type="entry name" value="NOVEL THIOESTERASE SUPERFAMILY DOMAIN AND SAPOSIN A-TYPE DOMAIN CONTAINING PROTEIN (0610012H03RIK)"/>
    <property type="match status" value="1"/>
</dbReference>
<accession>A0ABV2ACK0</accession>